<feature type="compositionally biased region" description="Basic and acidic residues" evidence="1">
    <location>
        <begin position="148"/>
        <end position="167"/>
    </location>
</feature>
<keyword evidence="3" id="KW-1185">Reference proteome</keyword>
<evidence type="ECO:0008006" key="4">
    <source>
        <dbReference type="Google" id="ProtNLM"/>
    </source>
</evidence>
<accession>A0A8H7T5T0</accession>
<feature type="compositionally biased region" description="Polar residues" evidence="1">
    <location>
        <begin position="672"/>
        <end position="682"/>
    </location>
</feature>
<feature type="compositionally biased region" description="Acidic residues" evidence="1">
    <location>
        <begin position="912"/>
        <end position="933"/>
    </location>
</feature>
<feature type="compositionally biased region" description="Basic and acidic residues" evidence="1">
    <location>
        <begin position="934"/>
        <end position="945"/>
    </location>
</feature>
<feature type="region of interest" description="Disordered" evidence="1">
    <location>
        <begin position="242"/>
        <end position="347"/>
    </location>
</feature>
<feature type="compositionally biased region" description="Basic and acidic residues" evidence="1">
    <location>
        <begin position="447"/>
        <end position="547"/>
    </location>
</feature>
<dbReference type="PANTHER" id="PTHR35711:SF1">
    <property type="entry name" value="ECTODERMAL, ISOFORM F"/>
    <property type="match status" value="1"/>
</dbReference>
<evidence type="ECO:0000256" key="1">
    <source>
        <dbReference type="SAM" id="MobiDB-lite"/>
    </source>
</evidence>
<dbReference type="OrthoDB" id="3526078at2759"/>
<feature type="compositionally biased region" description="Basic and acidic residues" evidence="1">
    <location>
        <begin position="647"/>
        <end position="665"/>
    </location>
</feature>
<feature type="compositionally biased region" description="Acidic residues" evidence="1">
    <location>
        <begin position="1090"/>
        <end position="1112"/>
    </location>
</feature>
<feature type="compositionally biased region" description="Polar residues" evidence="1">
    <location>
        <begin position="993"/>
        <end position="1005"/>
    </location>
</feature>
<feature type="region of interest" description="Disordered" evidence="1">
    <location>
        <begin position="103"/>
        <end position="167"/>
    </location>
</feature>
<dbReference type="EMBL" id="JAFJYH010000213">
    <property type="protein sequence ID" value="KAG4415684.1"/>
    <property type="molecule type" value="Genomic_DNA"/>
</dbReference>
<feature type="compositionally biased region" description="Low complexity" evidence="1">
    <location>
        <begin position="1133"/>
        <end position="1142"/>
    </location>
</feature>
<organism evidence="2 3">
    <name type="scientific">Cadophora malorum</name>
    <dbReference type="NCBI Taxonomy" id="108018"/>
    <lineage>
        <taxon>Eukaryota</taxon>
        <taxon>Fungi</taxon>
        <taxon>Dikarya</taxon>
        <taxon>Ascomycota</taxon>
        <taxon>Pezizomycotina</taxon>
        <taxon>Leotiomycetes</taxon>
        <taxon>Helotiales</taxon>
        <taxon>Ploettnerulaceae</taxon>
        <taxon>Cadophora</taxon>
    </lineage>
</organism>
<feature type="compositionally biased region" description="Basic and acidic residues" evidence="1">
    <location>
        <begin position="120"/>
        <end position="129"/>
    </location>
</feature>
<feature type="compositionally biased region" description="Basic and acidic residues" evidence="1">
    <location>
        <begin position="420"/>
        <end position="438"/>
    </location>
</feature>
<evidence type="ECO:0000313" key="3">
    <source>
        <dbReference type="Proteomes" id="UP000664132"/>
    </source>
</evidence>
<reference evidence="2" key="1">
    <citation type="submission" date="2021-02" db="EMBL/GenBank/DDBJ databases">
        <title>Genome sequence Cadophora malorum strain M34.</title>
        <authorList>
            <person name="Stefanovic E."/>
            <person name="Vu D."/>
            <person name="Scully C."/>
            <person name="Dijksterhuis J."/>
            <person name="Roader J."/>
            <person name="Houbraken J."/>
        </authorList>
    </citation>
    <scope>NUCLEOTIDE SEQUENCE</scope>
    <source>
        <strain evidence="2">M34</strain>
    </source>
</reference>
<feature type="compositionally biased region" description="Basic and acidic residues" evidence="1">
    <location>
        <begin position="1006"/>
        <end position="1015"/>
    </location>
</feature>
<gene>
    <name evidence="2" type="ORF">IFR04_011189</name>
</gene>
<proteinExistence type="predicted"/>
<feature type="compositionally biased region" description="Low complexity" evidence="1">
    <location>
        <begin position="608"/>
        <end position="620"/>
    </location>
</feature>
<feature type="region of interest" description="Disordered" evidence="1">
    <location>
        <begin position="369"/>
        <end position="1029"/>
    </location>
</feature>
<dbReference type="AlphaFoldDB" id="A0A8H7T5T0"/>
<name>A0A8H7T5T0_9HELO</name>
<feature type="compositionally biased region" description="Acidic residues" evidence="1">
    <location>
        <begin position="946"/>
        <end position="976"/>
    </location>
</feature>
<dbReference type="PANTHER" id="PTHR35711">
    <property type="entry name" value="EXPRESSED PROTEIN"/>
    <property type="match status" value="1"/>
</dbReference>
<feature type="compositionally biased region" description="Pro residues" evidence="1">
    <location>
        <begin position="721"/>
        <end position="735"/>
    </location>
</feature>
<dbReference type="Proteomes" id="UP000664132">
    <property type="component" value="Unassembled WGS sequence"/>
</dbReference>
<feature type="compositionally biased region" description="Polar residues" evidence="1">
    <location>
        <begin position="742"/>
        <end position="754"/>
    </location>
</feature>
<feature type="compositionally biased region" description="Low complexity" evidence="1">
    <location>
        <begin position="1059"/>
        <end position="1074"/>
    </location>
</feature>
<feature type="compositionally biased region" description="Acidic residues" evidence="1">
    <location>
        <begin position="849"/>
        <end position="860"/>
    </location>
</feature>
<feature type="compositionally biased region" description="Polar residues" evidence="1">
    <location>
        <begin position="132"/>
        <end position="142"/>
    </location>
</feature>
<feature type="compositionally biased region" description="Basic and acidic residues" evidence="1">
    <location>
        <begin position="325"/>
        <end position="336"/>
    </location>
</feature>
<feature type="compositionally biased region" description="Polar residues" evidence="1">
    <location>
        <begin position="295"/>
        <end position="322"/>
    </location>
</feature>
<feature type="region of interest" description="Disordered" evidence="1">
    <location>
        <begin position="1163"/>
        <end position="1198"/>
    </location>
</feature>
<comment type="caution">
    <text evidence="2">The sequence shown here is derived from an EMBL/GenBank/DDBJ whole genome shotgun (WGS) entry which is preliminary data.</text>
</comment>
<feature type="region of interest" description="Disordered" evidence="1">
    <location>
        <begin position="1059"/>
        <end position="1150"/>
    </location>
</feature>
<feature type="compositionally biased region" description="Polar residues" evidence="1">
    <location>
        <begin position="390"/>
        <end position="411"/>
    </location>
</feature>
<protein>
    <recommendedName>
        <fullName evidence="4">Nucleolar protein Dnt1-like N-terminal domain-containing protein</fullName>
    </recommendedName>
</protein>
<feature type="compositionally biased region" description="Basic and acidic residues" evidence="1">
    <location>
        <begin position="796"/>
        <end position="811"/>
    </location>
</feature>
<sequence length="1211" mass="132001">MASPMGPPQPAGYSLRVQLFGPTAYDASDKPIRCFRVVASPEFTVEEFCVEASRIHQINYGTPLTLKKVQDDQQFDITQSEILGNLFATASTIRFVQASSIPGREDSVAPNSALRFDPSASRKREREGSARVNGSTQANSWKPNKRQRVVDPDEPLPSRESEEGGREIVKANCRISDANIIPNSQESIILGEPNGPFHNSRHVRKSRSSISMTVREIAETPPPSPPPPVSLRSLFDEYGSADKQTNQHDLDEASNIHSQRRYSSPLGEATTRAQSQGLIPRAKSASYHIQRATERGTSVSTAATSPLSVDQRSLQNGATSASQRRRPESRPAERQRNGQPGLAQDENSIYENIASDDEEFGLASIAKGRKASLKARNSPAGLPGLEWSKNKFNTPPSGSRRSSASKEQTTPGELPLTPNSKEREARQKQRQEADEARKTRLAAAEARQAEETLKAEAKRAELEEQERIQVEDFKRGEAERKAAIARAARLEKEREERERREAEEERLRDEARIAKEKADEAKRAEEARVAQEKAAADEAERLRKEEEAAAAALKQKKKTPTPEESRHSNLSSPILPRPRGGTPSSSKVQSTTPFIPGQRKSALKRTASSQSMRSSSPAGSKASTDDSSGVGIEMQMPFPKSHARRVSFRDEPEKNVTPVRAERRILPPKFGTPQSTPATSTPKPLPNVATPSSSTPKPSGLATKAAIAHDSAPRSSQGTILPPPRSNTPILPPGRPVGRSSLGRSITPVQSRISSAPEVAQKLSRAPKQSAPEFKRKVSPIPAPAGRKSLTPVPAPKEKSKSAEPEPKQPTDVEISSDDSEEDIPSRPSPKKQPLGLRYPENSNVIATPDEEEDSSDDGGVEPAKEIDEDETQSQNTSPRDSRSPVIFSQHPRSTDTVRAYNSEPHRSDSGSESEADDEDDEDQDDEDSDIEEEPRSTPRNKFVDDEAEDGSSNSDSEDDEDAEAGDEDEDEEVEVEVPNSSPPVLPPHRHQASPQPAGLNSSKESLSDEGHNTQDEIDQQLTSSLYEAHSTIPASSAIVYPPTSSAVPRPAMKVGVSLSSLSKSKSMLATSSAIKPVVGRSGQRTLQAMDDDGSEESEEESDDDSSDDSELEAPNSTQMAKTPARRDDSSDSDSSGNSNSDSEGEEARKKIRDELALQIAGVKGNENLNLLSPKLYKTSTQQQDTGKDRKKKAEKKTDKYVSGYHFNTSF</sequence>
<feature type="compositionally biased region" description="Polar residues" evidence="1">
    <location>
        <begin position="582"/>
        <end position="593"/>
    </location>
</feature>
<evidence type="ECO:0000313" key="2">
    <source>
        <dbReference type="EMBL" id="KAG4415684.1"/>
    </source>
</evidence>